<keyword evidence="2" id="KW-1185">Reference proteome</keyword>
<dbReference type="AlphaFoldDB" id="A0AAN8XQC7"/>
<dbReference type="PANTHER" id="PTHR21398:SF6">
    <property type="entry name" value="AGAP007094-PA"/>
    <property type="match status" value="1"/>
</dbReference>
<dbReference type="SMART" id="SM00718">
    <property type="entry name" value="DM4_12"/>
    <property type="match status" value="1"/>
</dbReference>
<dbReference type="EMBL" id="JAXCGZ010004090">
    <property type="protein sequence ID" value="KAK7082294.1"/>
    <property type="molecule type" value="Genomic_DNA"/>
</dbReference>
<evidence type="ECO:0000313" key="1">
    <source>
        <dbReference type="EMBL" id="KAK7082294.1"/>
    </source>
</evidence>
<sequence length="334" mass="38174">MGHYTSLTTTWLLIVAGIIMSLRGLDHLWTTEESEDGERNLEDMKFNSRQRRLLFYSSDKGLSFPPRTLVLLEGFLILPGIRNLPLGYTNNMTLSAEIEINLDKLEMTSGENPWFFFPYYDVTGSGTGNMQHETQRAGGDRYFMYEFVEAILESIGISGKACLLRSICEIFEVPLKDQGFLGEVLELFLSASLASCGQDRLADYVEAEKWGKREGNCSHYFSSCQHSIFATTTINPSKLIPVSEGVSREKRFIYFTRERRLTFPPSTKLELVPKIRIPSRERSQTGYSIPHFQMWIKFEVDMDKLGLSTEEHPFGIIDGLDELFRGKRDSHKAL</sequence>
<dbReference type="Proteomes" id="UP001381693">
    <property type="component" value="Unassembled WGS sequence"/>
</dbReference>
<evidence type="ECO:0000313" key="2">
    <source>
        <dbReference type="Proteomes" id="UP001381693"/>
    </source>
</evidence>
<name>A0AAN8XQC7_HALRR</name>
<dbReference type="InterPro" id="IPR006631">
    <property type="entry name" value="DM4_12"/>
</dbReference>
<accession>A0AAN8XQC7</accession>
<dbReference type="PANTHER" id="PTHR21398">
    <property type="entry name" value="AGAP007094-PA"/>
    <property type="match status" value="1"/>
</dbReference>
<dbReference type="Pfam" id="PF07841">
    <property type="entry name" value="DM4_12"/>
    <property type="match status" value="1"/>
</dbReference>
<gene>
    <name evidence="1" type="ORF">SK128_024126</name>
</gene>
<comment type="caution">
    <text evidence="1">The sequence shown here is derived from an EMBL/GenBank/DDBJ whole genome shotgun (WGS) entry which is preliminary data.</text>
</comment>
<proteinExistence type="predicted"/>
<reference evidence="1 2" key="1">
    <citation type="submission" date="2023-11" db="EMBL/GenBank/DDBJ databases">
        <title>Halocaridina rubra genome assembly.</title>
        <authorList>
            <person name="Smith C."/>
        </authorList>
    </citation>
    <scope>NUCLEOTIDE SEQUENCE [LARGE SCALE GENOMIC DNA]</scope>
    <source>
        <strain evidence="1">EP-1</strain>
        <tissue evidence="1">Whole</tissue>
    </source>
</reference>
<organism evidence="1 2">
    <name type="scientific">Halocaridina rubra</name>
    <name type="common">Hawaiian red shrimp</name>
    <dbReference type="NCBI Taxonomy" id="373956"/>
    <lineage>
        <taxon>Eukaryota</taxon>
        <taxon>Metazoa</taxon>
        <taxon>Ecdysozoa</taxon>
        <taxon>Arthropoda</taxon>
        <taxon>Crustacea</taxon>
        <taxon>Multicrustacea</taxon>
        <taxon>Malacostraca</taxon>
        <taxon>Eumalacostraca</taxon>
        <taxon>Eucarida</taxon>
        <taxon>Decapoda</taxon>
        <taxon>Pleocyemata</taxon>
        <taxon>Caridea</taxon>
        <taxon>Atyoidea</taxon>
        <taxon>Atyidae</taxon>
        <taxon>Halocaridina</taxon>
    </lineage>
</organism>
<protein>
    <submittedName>
        <fullName evidence="1">Uncharacterized protein</fullName>
    </submittedName>
</protein>